<dbReference type="STRING" id="469383.Cwoe_2311"/>
<dbReference type="InterPro" id="IPR029058">
    <property type="entry name" value="AB_hydrolase_fold"/>
</dbReference>
<dbReference type="RefSeq" id="WP_012933787.1">
    <property type="nucleotide sequence ID" value="NC_013739.1"/>
</dbReference>
<keyword evidence="5" id="KW-1185">Reference proteome</keyword>
<dbReference type="Pfam" id="PF07676">
    <property type="entry name" value="PD40"/>
    <property type="match status" value="1"/>
</dbReference>
<dbReference type="GO" id="GO:0006508">
    <property type="term" value="P:proteolysis"/>
    <property type="evidence" value="ECO:0007669"/>
    <property type="project" value="InterPro"/>
</dbReference>
<reference evidence="5" key="2">
    <citation type="submission" date="2010-01" db="EMBL/GenBank/DDBJ databases">
        <title>The complete genome of Conexibacter woesei DSM 14684.</title>
        <authorList>
            <consortium name="US DOE Joint Genome Institute (JGI-PGF)"/>
            <person name="Lucas S."/>
            <person name="Copeland A."/>
            <person name="Lapidus A."/>
            <person name="Glavina del Rio T."/>
            <person name="Dalin E."/>
            <person name="Tice H."/>
            <person name="Bruce D."/>
            <person name="Goodwin L."/>
            <person name="Pitluck S."/>
            <person name="Kyrpides N."/>
            <person name="Mavromatis K."/>
            <person name="Ivanova N."/>
            <person name="Mikhailova N."/>
            <person name="Chertkov O."/>
            <person name="Brettin T."/>
            <person name="Detter J.C."/>
            <person name="Han C."/>
            <person name="Larimer F."/>
            <person name="Land M."/>
            <person name="Hauser L."/>
            <person name="Markowitz V."/>
            <person name="Cheng J.-F."/>
            <person name="Hugenholtz P."/>
            <person name="Woyke T."/>
            <person name="Wu D."/>
            <person name="Pukall R."/>
            <person name="Steenblock K."/>
            <person name="Schneider S."/>
            <person name="Klenk H.-P."/>
            <person name="Eisen J.A."/>
        </authorList>
    </citation>
    <scope>NUCLEOTIDE SEQUENCE [LARGE SCALE GENOMIC DNA]</scope>
    <source>
        <strain evidence="5">DSM 14684 / CIP 108061 / JCM 11494 / NBRC 100937 / ID131577</strain>
    </source>
</reference>
<dbReference type="PANTHER" id="PTHR42776:SF27">
    <property type="entry name" value="DIPEPTIDYL PEPTIDASE FAMILY MEMBER 6"/>
    <property type="match status" value="1"/>
</dbReference>
<dbReference type="OrthoDB" id="262125at2"/>
<dbReference type="eggNOG" id="COG0823">
    <property type="taxonomic scope" value="Bacteria"/>
</dbReference>
<dbReference type="Gene3D" id="2.120.10.30">
    <property type="entry name" value="TolB, C-terminal domain"/>
    <property type="match status" value="2"/>
</dbReference>
<name>D3F6G9_CONWI</name>
<evidence type="ECO:0000256" key="1">
    <source>
        <dbReference type="ARBA" id="ARBA00022801"/>
    </source>
</evidence>
<accession>D3F6G9</accession>
<dbReference type="Proteomes" id="UP000008229">
    <property type="component" value="Chromosome"/>
</dbReference>
<dbReference type="SUPFAM" id="SSF69304">
    <property type="entry name" value="Tricorn protease N-terminal domain"/>
    <property type="match status" value="1"/>
</dbReference>
<evidence type="ECO:0000256" key="2">
    <source>
        <dbReference type="ARBA" id="ARBA00022825"/>
    </source>
</evidence>
<dbReference type="AlphaFoldDB" id="D3F6G9"/>
<evidence type="ECO:0000259" key="3">
    <source>
        <dbReference type="Pfam" id="PF00326"/>
    </source>
</evidence>
<evidence type="ECO:0000313" key="5">
    <source>
        <dbReference type="Proteomes" id="UP000008229"/>
    </source>
</evidence>
<dbReference type="SUPFAM" id="SSF53474">
    <property type="entry name" value="alpha/beta-Hydrolases"/>
    <property type="match status" value="1"/>
</dbReference>
<gene>
    <name evidence="4" type="ordered locus">Cwoe_2311</name>
</gene>
<dbReference type="EMBL" id="CP001854">
    <property type="protein sequence ID" value="ADB50736.1"/>
    <property type="molecule type" value="Genomic_DNA"/>
</dbReference>
<feature type="domain" description="Peptidase S9 prolyl oligopeptidase catalytic" evidence="3">
    <location>
        <begin position="438"/>
        <end position="647"/>
    </location>
</feature>
<dbReference type="PANTHER" id="PTHR42776">
    <property type="entry name" value="SERINE PEPTIDASE S9 FAMILY MEMBER"/>
    <property type="match status" value="1"/>
</dbReference>
<dbReference type="InterPro" id="IPR011042">
    <property type="entry name" value="6-blade_b-propeller_TolB-like"/>
</dbReference>
<protein>
    <submittedName>
        <fullName evidence="4">Peptidase S9 prolyl oligopeptidase active site domain protein</fullName>
    </submittedName>
</protein>
<sequence length="654" mass="69105">MTAPADVLRLRTLLSARLTRDGATAVCAVAGVSPDGRRDLVQLLAVDVGGDEWAAPVALTRLEATDTAPAWLPDGSGVVFLSDRAGERQLHRVGRDGAPPVALTGRPWGVCGVEPAVSPDGRTVVVGARAVPPRDRSEPYRVTDEMWRLEGVGLVRDAVAELFAVDADGGEPVQLTDHGAVPVSVAWSPDGGELLHLSFTLGERPCFQLRALRLADRAERLLWETPFEGFAPVAAWRGAGEIVRTGPNRALAHAEPLDLLVTAAAPDAPERVRTPAADGWLFGLLLGDFAWEHLQTPRIAVADDGGEAFVSVQVGGQLQAWGVALDGPRRARRLLAGDHSAVPLDAAAGRVALGVTSLHEPPDLWVAEPSGAVRRLTRLNGGDYPRGAPFDVLPLPLSGADGTALDAWFLRPHGADGPVPTLLAAHGGPHAGWGQMFGFDTCMLTAAGYGVLLVNHRGSTGYGVDFARDLHGDWGNLDASDLLRAVDAAVAARLAEPTALGVWGISGGGYLAAWLATHDDRFGAAVVESAVLDWTINAGADIGRVFASWLTRAGEAAPPTPAQRAAQSPASFAANCRTPTLIVHHEQDLRTPPANADSFYGLLKLHGCPAEMLRMPQTSHGGSMGLGHPRARVVQNEALLDWFDRHVRPRRPDV</sequence>
<organism evidence="4 5">
    <name type="scientific">Conexibacter woesei (strain DSM 14684 / CCUG 47730 / CIP 108061 / JCM 11494 / NBRC 100937 / ID131577)</name>
    <dbReference type="NCBI Taxonomy" id="469383"/>
    <lineage>
        <taxon>Bacteria</taxon>
        <taxon>Bacillati</taxon>
        <taxon>Actinomycetota</taxon>
        <taxon>Thermoleophilia</taxon>
        <taxon>Solirubrobacterales</taxon>
        <taxon>Conexibacteraceae</taxon>
        <taxon>Conexibacter</taxon>
    </lineage>
</organism>
<keyword evidence="1" id="KW-0378">Hydrolase</keyword>
<dbReference type="InterPro" id="IPR011659">
    <property type="entry name" value="WD40"/>
</dbReference>
<keyword evidence="2" id="KW-0720">Serine protease</keyword>
<keyword evidence="2" id="KW-0645">Protease</keyword>
<dbReference type="HOGENOM" id="CLU_008615_2_1_11"/>
<dbReference type="GO" id="GO:0004252">
    <property type="term" value="F:serine-type endopeptidase activity"/>
    <property type="evidence" value="ECO:0007669"/>
    <property type="project" value="TreeGrafter"/>
</dbReference>
<dbReference type="Pfam" id="PF00326">
    <property type="entry name" value="Peptidase_S9"/>
    <property type="match status" value="1"/>
</dbReference>
<reference evidence="4 5" key="1">
    <citation type="journal article" date="2010" name="Stand. Genomic Sci.">
        <title>Complete genome sequence of Conexibacter woesei type strain (ID131577).</title>
        <authorList>
            <person name="Pukall R."/>
            <person name="Lapidus A."/>
            <person name="Glavina Del Rio T."/>
            <person name="Copeland A."/>
            <person name="Tice H."/>
            <person name="Cheng J.-F."/>
            <person name="Lucas S."/>
            <person name="Chen F."/>
            <person name="Nolan M."/>
            <person name="Bruce D."/>
            <person name="Goodwin L."/>
            <person name="Pitluck S."/>
            <person name="Mavromatis K."/>
            <person name="Ivanova N."/>
            <person name="Ovchinnikova G."/>
            <person name="Pati A."/>
            <person name="Chen A."/>
            <person name="Palaniappan K."/>
            <person name="Land M."/>
            <person name="Hauser L."/>
            <person name="Chang Y.-J."/>
            <person name="Jeffries C.D."/>
            <person name="Chain P."/>
            <person name="Meincke L."/>
            <person name="Sims D."/>
            <person name="Brettin T."/>
            <person name="Detter J.C."/>
            <person name="Rohde M."/>
            <person name="Goeker M."/>
            <person name="Bristow J."/>
            <person name="Eisen J.A."/>
            <person name="Markowitz V."/>
            <person name="Kyrpides N.C."/>
            <person name="Klenk H.-P."/>
            <person name="Hugenholtz P."/>
        </authorList>
    </citation>
    <scope>NUCLEOTIDE SEQUENCE [LARGE SCALE GENOMIC DNA]</scope>
    <source>
        <strain evidence="5">DSM 14684 / CIP 108061 / JCM 11494 / NBRC 100937 / ID131577</strain>
    </source>
</reference>
<dbReference type="Gene3D" id="3.40.50.1820">
    <property type="entry name" value="alpha/beta hydrolase"/>
    <property type="match status" value="1"/>
</dbReference>
<evidence type="ECO:0000313" key="4">
    <source>
        <dbReference type="EMBL" id="ADB50736.1"/>
    </source>
</evidence>
<dbReference type="KEGG" id="cwo:Cwoe_2311"/>
<proteinExistence type="predicted"/>
<dbReference type="eggNOG" id="COG1506">
    <property type="taxonomic scope" value="Bacteria"/>
</dbReference>
<dbReference type="InterPro" id="IPR001375">
    <property type="entry name" value="Peptidase_S9_cat"/>
</dbReference>